<dbReference type="EMBL" id="BK015664">
    <property type="protein sequence ID" value="DAE18858.1"/>
    <property type="molecule type" value="Genomic_DNA"/>
</dbReference>
<name>A0A8S5QIP1_9CAUD</name>
<protein>
    <submittedName>
        <fullName evidence="2">Uncharacterized protein</fullName>
    </submittedName>
</protein>
<proteinExistence type="predicted"/>
<reference evidence="2" key="1">
    <citation type="journal article" date="2021" name="Proc. Natl. Acad. Sci. U.S.A.">
        <title>A Catalog of Tens of Thousands of Viruses from Human Metagenomes Reveals Hidden Associations with Chronic Diseases.</title>
        <authorList>
            <person name="Tisza M.J."/>
            <person name="Buck C.B."/>
        </authorList>
    </citation>
    <scope>NUCLEOTIDE SEQUENCE</scope>
    <source>
        <strain evidence="2">Ct3mI7</strain>
    </source>
</reference>
<keyword evidence="1" id="KW-0812">Transmembrane</keyword>
<keyword evidence="1" id="KW-0472">Membrane</keyword>
<evidence type="ECO:0000256" key="1">
    <source>
        <dbReference type="SAM" id="Phobius"/>
    </source>
</evidence>
<feature type="transmembrane region" description="Helical" evidence="1">
    <location>
        <begin position="83"/>
        <end position="103"/>
    </location>
</feature>
<evidence type="ECO:0000313" key="2">
    <source>
        <dbReference type="EMBL" id="DAE18858.1"/>
    </source>
</evidence>
<organism evidence="2">
    <name type="scientific">Myoviridae sp. ct3mI7</name>
    <dbReference type="NCBI Taxonomy" id="2825028"/>
    <lineage>
        <taxon>Viruses</taxon>
        <taxon>Duplodnaviria</taxon>
        <taxon>Heunggongvirae</taxon>
        <taxon>Uroviricota</taxon>
        <taxon>Caudoviricetes</taxon>
    </lineage>
</organism>
<accession>A0A8S5QIP1</accession>
<keyword evidence="1" id="KW-1133">Transmembrane helix</keyword>
<sequence>MSYNFEDILLTNKEKLILFALRFHKKQEGNINAPPYKQLFRYDFISPNYYPERGPEGEDIPDDTFSLTDTYKRYRIYLRKQRIHRYMTPIVVSSVTTVVLHILQQLWLPALSNWIRDFF</sequence>